<dbReference type="STRING" id="27342.A0A0H2RZ94"/>
<reference evidence="1 2" key="1">
    <citation type="submission" date="2015-04" db="EMBL/GenBank/DDBJ databases">
        <title>Complete genome sequence of Schizopora paradoxa KUC8140, a cosmopolitan wood degrader in East Asia.</title>
        <authorList>
            <consortium name="DOE Joint Genome Institute"/>
            <person name="Min B."/>
            <person name="Park H."/>
            <person name="Jang Y."/>
            <person name="Kim J.-J."/>
            <person name="Kim K.H."/>
            <person name="Pangilinan J."/>
            <person name="Lipzen A."/>
            <person name="Riley R."/>
            <person name="Grigoriev I.V."/>
            <person name="Spatafora J.W."/>
            <person name="Choi I.-G."/>
        </authorList>
    </citation>
    <scope>NUCLEOTIDE SEQUENCE [LARGE SCALE GENOMIC DNA]</scope>
    <source>
        <strain evidence="1 2">KUC8140</strain>
    </source>
</reference>
<dbReference type="Proteomes" id="UP000053477">
    <property type="component" value="Unassembled WGS sequence"/>
</dbReference>
<dbReference type="InterPro" id="IPR052058">
    <property type="entry name" value="Alcohol_O-acetyltransferase"/>
</dbReference>
<dbReference type="AlphaFoldDB" id="A0A0H2RZ94"/>
<dbReference type="GO" id="GO:0008080">
    <property type="term" value="F:N-acetyltransferase activity"/>
    <property type="evidence" value="ECO:0007669"/>
    <property type="project" value="TreeGrafter"/>
</dbReference>
<dbReference type="PANTHER" id="PTHR28037">
    <property type="entry name" value="ALCOHOL O-ACETYLTRANSFERASE 1-RELATED"/>
    <property type="match status" value="1"/>
</dbReference>
<dbReference type="OrthoDB" id="2150604at2759"/>
<name>A0A0H2RZ94_9AGAM</name>
<dbReference type="EMBL" id="KQ085910">
    <property type="protein sequence ID" value="KLO16917.1"/>
    <property type="molecule type" value="Genomic_DNA"/>
</dbReference>
<keyword evidence="2" id="KW-1185">Reference proteome</keyword>
<sequence length="483" mass="52935">MEDKQHITVDKVEHDYRQPGLLERYYIARSYLGFDSCVVVGAKYVGSAGESLSKRILYPALSKVVQKHAALSASIKGAKSKEVSIGRLPSLNFSKVVEFLDISLDDDEARDRFLEIQFERPILPIEGQPLWRLTVTTDNFVVFFWSHVVGDGLSGQAFHKALLEALNNAGPPIPQSLDSPEEVIAIPDNIQLLPPLENLTDVSVSIMTFLRALIGIIIPRSWTESKVWSGNNVVAEPRLSTKVNVRSFNLTPETSKLLLSLSKKNGATLTSFLHTACVGVLSTLIEMGPNFRQTQQPRSTKYTSVGSAVPVSLRSIANVDTVAFGNFVSAVYSSERLQPINADDISTPTFPWKTASSYAEKLRNGVPRTRETVGTIKYLFGNYEGFFLGKLGKKRQLGLEISNLGAFTIKKQTEGESGAQNWTIGRVFFSQDDRVVGNALKVSVAGGLDGSLGITISWGEGSVDGDFAVAFTRDLREVVSKIQ</sequence>
<dbReference type="SUPFAM" id="SSF52777">
    <property type="entry name" value="CoA-dependent acyltransferases"/>
    <property type="match status" value="1"/>
</dbReference>
<dbReference type="Gene3D" id="3.30.559.10">
    <property type="entry name" value="Chloramphenicol acetyltransferase-like domain"/>
    <property type="match status" value="1"/>
</dbReference>
<evidence type="ECO:0000313" key="2">
    <source>
        <dbReference type="Proteomes" id="UP000053477"/>
    </source>
</evidence>
<protein>
    <recommendedName>
        <fullName evidence="3">Alcohol acetyltransferase</fullName>
    </recommendedName>
</protein>
<organism evidence="1 2">
    <name type="scientific">Schizopora paradoxa</name>
    <dbReference type="NCBI Taxonomy" id="27342"/>
    <lineage>
        <taxon>Eukaryota</taxon>
        <taxon>Fungi</taxon>
        <taxon>Dikarya</taxon>
        <taxon>Basidiomycota</taxon>
        <taxon>Agaricomycotina</taxon>
        <taxon>Agaricomycetes</taxon>
        <taxon>Hymenochaetales</taxon>
        <taxon>Schizoporaceae</taxon>
        <taxon>Schizopora</taxon>
    </lineage>
</organism>
<evidence type="ECO:0008006" key="3">
    <source>
        <dbReference type="Google" id="ProtNLM"/>
    </source>
</evidence>
<evidence type="ECO:0000313" key="1">
    <source>
        <dbReference type="EMBL" id="KLO16917.1"/>
    </source>
</evidence>
<dbReference type="PANTHER" id="PTHR28037:SF1">
    <property type="entry name" value="ALCOHOL O-ACETYLTRANSFERASE 1-RELATED"/>
    <property type="match status" value="1"/>
</dbReference>
<gene>
    <name evidence="1" type="ORF">SCHPADRAFT_937467</name>
</gene>
<accession>A0A0H2RZ94</accession>
<dbReference type="InterPro" id="IPR023213">
    <property type="entry name" value="CAT-like_dom_sf"/>
</dbReference>
<dbReference type="InParanoid" id="A0A0H2RZ94"/>
<dbReference type="InterPro" id="IPR010828">
    <property type="entry name" value="Atf2/Sli1-like"/>
</dbReference>
<dbReference type="FunCoup" id="A0A0H2RZ94">
    <property type="interactions" value="2"/>
</dbReference>
<proteinExistence type="predicted"/>
<dbReference type="Pfam" id="PF07247">
    <property type="entry name" value="AATase"/>
    <property type="match status" value="1"/>
</dbReference>